<keyword evidence="2" id="KW-1185">Reference proteome</keyword>
<proteinExistence type="predicted"/>
<evidence type="ECO:0000313" key="1">
    <source>
        <dbReference type="EMBL" id="MBU9721436.1"/>
    </source>
</evidence>
<dbReference type="EMBL" id="JAHQCR010000034">
    <property type="protein sequence ID" value="MBU9721436.1"/>
    <property type="molecule type" value="Genomic_DNA"/>
</dbReference>
<comment type="caution">
    <text evidence="1">The sequence shown here is derived from an EMBL/GenBank/DDBJ whole genome shotgun (WGS) entry which is preliminary data.</text>
</comment>
<accession>A0ABS6JS94</accession>
<organism evidence="1 2">
    <name type="scientific">Evansella alkalicola</name>
    <dbReference type="NCBI Taxonomy" id="745819"/>
    <lineage>
        <taxon>Bacteria</taxon>
        <taxon>Bacillati</taxon>
        <taxon>Bacillota</taxon>
        <taxon>Bacilli</taxon>
        <taxon>Bacillales</taxon>
        <taxon>Bacillaceae</taxon>
        <taxon>Evansella</taxon>
    </lineage>
</organism>
<evidence type="ECO:0000313" key="2">
    <source>
        <dbReference type="Proteomes" id="UP000790580"/>
    </source>
</evidence>
<gene>
    <name evidence="1" type="ORF">KS407_08250</name>
</gene>
<reference evidence="1 2" key="1">
    <citation type="submission" date="2021-06" db="EMBL/GenBank/DDBJ databases">
        <title>Bacillus sp. RD4P76, an endophyte from a halophyte.</title>
        <authorList>
            <person name="Sun J.-Q."/>
        </authorList>
    </citation>
    <scope>NUCLEOTIDE SEQUENCE [LARGE SCALE GENOMIC DNA]</scope>
    <source>
        <strain evidence="1 2">JCM 17098</strain>
    </source>
</reference>
<name>A0ABS6JS94_9BACI</name>
<sequence length="186" mass="21274">MNLGNVIILGGTGMLARASGWISTHAENTIIYGRDKRRLKQIENMYDEHGLFTRELDYTKTSSLIKEISDAHRQYGSINLIVAWIHSTAPNAIPTIIKEVSKFQQQERWSLLIIKGSSSDLSSIIKTENIIPRNCDLKEVQLGFYYDGLTSRWLTHEEISNGIIEVIKYDLKRKVVGTLEPWDKRP</sequence>
<protein>
    <submittedName>
        <fullName evidence="1">Short-chain dehydrogenase</fullName>
    </submittedName>
</protein>
<dbReference type="Proteomes" id="UP000790580">
    <property type="component" value="Unassembled WGS sequence"/>
</dbReference>
<dbReference type="RefSeq" id="WP_088075414.1">
    <property type="nucleotide sequence ID" value="NZ_JAHQCR010000034.1"/>
</dbReference>